<evidence type="ECO:0000259" key="4">
    <source>
        <dbReference type="Pfam" id="PF05667"/>
    </source>
</evidence>
<dbReference type="RefSeq" id="XP_022159120.1">
    <property type="nucleotide sequence ID" value="XM_022303428.1"/>
</dbReference>
<dbReference type="Pfam" id="PF05667">
    <property type="entry name" value="CCDC22_CC"/>
    <property type="match status" value="1"/>
</dbReference>
<dbReference type="Pfam" id="PF21674">
    <property type="entry name" value="CCDC22_N"/>
    <property type="match status" value="1"/>
</dbReference>
<evidence type="ECO:0000256" key="1">
    <source>
        <dbReference type="ARBA" id="ARBA00006438"/>
    </source>
</evidence>
<dbReference type="GO" id="GO:0097602">
    <property type="term" value="F:cullin family protein binding"/>
    <property type="evidence" value="ECO:0007669"/>
    <property type="project" value="TreeGrafter"/>
</dbReference>
<dbReference type="InterPro" id="IPR048348">
    <property type="entry name" value="CCDC22_CC"/>
</dbReference>
<dbReference type="Proteomes" id="UP000504603">
    <property type="component" value="Unplaced"/>
</dbReference>
<organism evidence="6 7">
    <name type="scientific">Momordica charantia</name>
    <name type="common">Bitter gourd</name>
    <name type="synonym">Balsam pear</name>
    <dbReference type="NCBI Taxonomy" id="3673"/>
    <lineage>
        <taxon>Eukaryota</taxon>
        <taxon>Viridiplantae</taxon>
        <taxon>Streptophyta</taxon>
        <taxon>Embryophyta</taxon>
        <taxon>Tracheophyta</taxon>
        <taxon>Spermatophyta</taxon>
        <taxon>Magnoliopsida</taxon>
        <taxon>eudicotyledons</taxon>
        <taxon>Gunneridae</taxon>
        <taxon>Pentapetalae</taxon>
        <taxon>rosids</taxon>
        <taxon>fabids</taxon>
        <taxon>Cucurbitales</taxon>
        <taxon>Cucurbitaceae</taxon>
        <taxon>Momordiceae</taxon>
        <taxon>Momordica</taxon>
    </lineage>
</organism>
<dbReference type="AlphaFoldDB" id="A0A6J1DXR8"/>
<comment type="similarity">
    <text evidence="1">Belongs to the CCDC22 family.</text>
</comment>
<dbReference type="PANTHER" id="PTHR15668">
    <property type="entry name" value="JM1 PROTEIN"/>
    <property type="match status" value="1"/>
</dbReference>
<keyword evidence="2" id="KW-0175">Coiled coil</keyword>
<protein>
    <submittedName>
        <fullName evidence="7">Coiled-coil domain-containing protein 22 isoform X1</fullName>
    </submittedName>
</protein>
<dbReference type="KEGG" id="mcha:111025552"/>
<reference evidence="7" key="1">
    <citation type="submission" date="2025-08" db="UniProtKB">
        <authorList>
            <consortium name="RefSeq"/>
        </authorList>
    </citation>
    <scope>IDENTIFICATION</scope>
    <source>
        <strain evidence="7">OHB3-1</strain>
    </source>
</reference>
<keyword evidence="6" id="KW-1185">Reference proteome</keyword>
<dbReference type="InterPro" id="IPR048349">
    <property type="entry name" value="CCDC22_N"/>
</dbReference>
<sequence>MEESQEILLNSLQKSGVSVPPDVPSIRNLTPSNLFSICAQVLNRINGQTKIHYSTSLPLYVADQFKICTEIASDIKDLGYIGDMSFHKFLYPSEEDLYKLIRFLVERLPEASDGKSKVLEDGDYGRKELRADTSQSDKVDTGAVFTHQMVENKFADLNIMAEETKSSDPIISRLSNSCLVRESMSEAAMDDKTNSGKWEISNDSLVDAPEGPSGASGSEAVVQGNNRQVSTSKHEVSSYIQKICEDEESRPLEVVSANSELEHLQIELERLKEVAEIVFDDNHLIEFHLQQLEEQINSRKLNLLAMKSKWDAERELLEKKRRSLQESLCASNPEAQEKLQKLREFELEKELIESEIRRQEEENSKLSTDLKKQPKQVSRRSYINRVKEITKNSRKQDADIDRILKETRELQLESNNIRERLHRTYAVVDELVLREAKKDAVGKQVHTILTSIHESFGEISNKILSTDRLRREISEHEKKIAASASRSLNFNNLQSDLDVIKRENSYLEQHLCHKKPIDQE</sequence>
<dbReference type="InterPro" id="IPR008530">
    <property type="entry name" value="CCDC22"/>
</dbReference>
<name>A0A6J1DXR8_MOMCH</name>
<accession>A0A6J1DXR8</accession>
<feature type="region of interest" description="Disordered" evidence="3">
    <location>
        <begin position="209"/>
        <end position="228"/>
    </location>
</feature>
<gene>
    <name evidence="7" type="primary">LOC111025552</name>
</gene>
<dbReference type="GO" id="GO:2000060">
    <property type="term" value="P:positive regulation of ubiquitin-dependent protein catabolic process"/>
    <property type="evidence" value="ECO:0007669"/>
    <property type="project" value="TreeGrafter"/>
</dbReference>
<dbReference type="GeneID" id="111025552"/>
<feature type="domain" description="CCDC22 coiled-coil" evidence="4">
    <location>
        <begin position="228"/>
        <end position="482"/>
    </location>
</feature>
<proteinExistence type="inferred from homology"/>
<evidence type="ECO:0000256" key="3">
    <source>
        <dbReference type="SAM" id="MobiDB-lite"/>
    </source>
</evidence>
<dbReference type="PANTHER" id="PTHR15668:SF4">
    <property type="entry name" value="COILED-COIL DOMAIN-CONTAINING PROTEIN 22"/>
    <property type="match status" value="1"/>
</dbReference>
<evidence type="ECO:0000256" key="2">
    <source>
        <dbReference type="SAM" id="Coils"/>
    </source>
</evidence>
<feature type="domain" description="CCDC22 N-terminal" evidence="5">
    <location>
        <begin position="1"/>
        <end position="109"/>
    </location>
</feature>
<evidence type="ECO:0000259" key="5">
    <source>
        <dbReference type="Pfam" id="PF21674"/>
    </source>
</evidence>
<evidence type="ECO:0000313" key="6">
    <source>
        <dbReference type="Proteomes" id="UP000504603"/>
    </source>
</evidence>
<feature type="coiled-coil region" evidence="2">
    <location>
        <begin position="254"/>
        <end position="369"/>
    </location>
</feature>
<evidence type="ECO:0000313" key="7">
    <source>
        <dbReference type="RefSeq" id="XP_022159120.1"/>
    </source>
</evidence>
<dbReference type="OrthoDB" id="10266736at2759"/>